<evidence type="ECO:0000256" key="8">
    <source>
        <dbReference type="ARBA" id="ARBA00022786"/>
    </source>
</evidence>
<sequence length="314" mass="35947">MKGGKDVKYKETAANNTKIAEVLTSMSSCSIERDQEKALDRQKKAEAREMQLHYLAMMNEREQRKEDHAILSMDVSTFNPTQKAYYEGPQREIIARRGMSIVAQGARIAGLDRGVEELDGVAAGSRQERRRWIREVHDRTGVEREKWVDSSSLIELIVESKCDLLLCDLRHVVSVALTDLSLLGAWEAIRQKSPKQQWTKVGLLDEEKILPLGKDINAVGIRPFREGIVEIKSCYDLPRFLLIPFEEDDKDRSIWFLDHYYHEMGIPTKAYCAVEEVKENATRKSQKVFVRVPPEIAADAVEEIGMQHGLRKLH</sequence>
<dbReference type="InterPro" id="IPR044247">
    <property type="entry name" value="SPL2-like"/>
</dbReference>
<keyword evidence="5" id="KW-0812">Transmembrane</keyword>
<dbReference type="AlphaFoldDB" id="A0A834FSZ7"/>
<evidence type="ECO:0000256" key="2">
    <source>
        <dbReference type="ARBA" id="ARBA00004141"/>
    </source>
</evidence>
<evidence type="ECO:0000256" key="3">
    <source>
        <dbReference type="ARBA" id="ARBA00012483"/>
    </source>
</evidence>
<dbReference type="GO" id="GO:0016020">
    <property type="term" value="C:membrane"/>
    <property type="evidence" value="ECO:0007669"/>
    <property type="project" value="UniProtKB-SubCell"/>
</dbReference>
<evidence type="ECO:0000256" key="9">
    <source>
        <dbReference type="ARBA" id="ARBA00022833"/>
    </source>
</evidence>
<comment type="subcellular location">
    <subcellularLocation>
        <location evidence="2">Membrane</location>
        <topology evidence="2">Multi-pass membrane protein</topology>
    </subcellularLocation>
</comment>
<evidence type="ECO:0000256" key="7">
    <source>
        <dbReference type="ARBA" id="ARBA00022771"/>
    </source>
</evidence>
<gene>
    <name evidence="13" type="ORF">RHSIM_RhsimUnG0257000</name>
</gene>
<keyword evidence="8" id="KW-0833">Ubl conjugation pathway</keyword>
<keyword evidence="9" id="KW-0862">Zinc</keyword>
<proteinExistence type="predicted"/>
<keyword evidence="10" id="KW-1133">Transmembrane helix</keyword>
<dbReference type="InterPro" id="IPR022170">
    <property type="entry name" value="MUL1-like"/>
</dbReference>
<evidence type="ECO:0000256" key="4">
    <source>
        <dbReference type="ARBA" id="ARBA00022679"/>
    </source>
</evidence>
<accession>A0A834FSZ7</accession>
<name>A0A834FSZ7_RHOSS</name>
<keyword evidence="6" id="KW-0479">Metal-binding</keyword>
<keyword evidence="14" id="KW-1185">Reference proteome</keyword>
<keyword evidence="11" id="KW-0472">Membrane</keyword>
<evidence type="ECO:0000313" key="14">
    <source>
        <dbReference type="Proteomes" id="UP000626092"/>
    </source>
</evidence>
<keyword evidence="7" id="KW-0863">Zinc-finger</keyword>
<organism evidence="13 14">
    <name type="scientific">Rhododendron simsii</name>
    <name type="common">Sims's rhododendron</name>
    <dbReference type="NCBI Taxonomy" id="118357"/>
    <lineage>
        <taxon>Eukaryota</taxon>
        <taxon>Viridiplantae</taxon>
        <taxon>Streptophyta</taxon>
        <taxon>Embryophyta</taxon>
        <taxon>Tracheophyta</taxon>
        <taxon>Spermatophyta</taxon>
        <taxon>Magnoliopsida</taxon>
        <taxon>eudicotyledons</taxon>
        <taxon>Gunneridae</taxon>
        <taxon>Pentapetalae</taxon>
        <taxon>asterids</taxon>
        <taxon>Ericales</taxon>
        <taxon>Ericaceae</taxon>
        <taxon>Ericoideae</taxon>
        <taxon>Rhodoreae</taxon>
        <taxon>Rhododendron</taxon>
    </lineage>
</organism>
<dbReference type="GO" id="GO:0061630">
    <property type="term" value="F:ubiquitin protein ligase activity"/>
    <property type="evidence" value="ECO:0007669"/>
    <property type="project" value="UniProtKB-EC"/>
</dbReference>
<evidence type="ECO:0000313" key="13">
    <source>
        <dbReference type="EMBL" id="KAF7112196.1"/>
    </source>
</evidence>
<protein>
    <recommendedName>
        <fullName evidence="3">RING-type E3 ubiquitin transferase</fullName>
        <ecNumber evidence="3">2.3.2.27</ecNumber>
    </recommendedName>
</protein>
<evidence type="ECO:0000256" key="6">
    <source>
        <dbReference type="ARBA" id="ARBA00022723"/>
    </source>
</evidence>
<keyword evidence="4" id="KW-0808">Transferase</keyword>
<dbReference type="GO" id="GO:0008270">
    <property type="term" value="F:zinc ion binding"/>
    <property type="evidence" value="ECO:0007669"/>
    <property type="project" value="UniProtKB-KW"/>
</dbReference>
<evidence type="ECO:0000256" key="5">
    <source>
        <dbReference type="ARBA" id="ARBA00022692"/>
    </source>
</evidence>
<dbReference type="GO" id="GO:0016567">
    <property type="term" value="P:protein ubiquitination"/>
    <property type="evidence" value="ECO:0007669"/>
    <property type="project" value="InterPro"/>
</dbReference>
<dbReference type="Gene3D" id="3.40.140.10">
    <property type="entry name" value="Cytidine Deaminase, domain 2"/>
    <property type="match status" value="1"/>
</dbReference>
<feature type="domain" description="E3 Ubiquitin ligase MUL1-like" evidence="12">
    <location>
        <begin position="200"/>
        <end position="243"/>
    </location>
</feature>
<dbReference type="Proteomes" id="UP000626092">
    <property type="component" value="Unassembled WGS sequence"/>
</dbReference>
<reference evidence="13" key="1">
    <citation type="submission" date="2019-11" db="EMBL/GenBank/DDBJ databases">
        <authorList>
            <person name="Liu Y."/>
            <person name="Hou J."/>
            <person name="Li T.-Q."/>
            <person name="Guan C.-H."/>
            <person name="Wu X."/>
            <person name="Wu H.-Z."/>
            <person name="Ling F."/>
            <person name="Zhang R."/>
            <person name="Shi X.-G."/>
            <person name="Ren J.-P."/>
            <person name="Chen E.-F."/>
            <person name="Sun J.-M."/>
        </authorList>
    </citation>
    <scope>NUCLEOTIDE SEQUENCE</scope>
    <source>
        <strain evidence="13">Adult_tree_wgs_1</strain>
        <tissue evidence="13">Leaves</tissue>
    </source>
</reference>
<evidence type="ECO:0000259" key="12">
    <source>
        <dbReference type="Pfam" id="PF12483"/>
    </source>
</evidence>
<dbReference type="OrthoDB" id="1716781at2759"/>
<evidence type="ECO:0000256" key="1">
    <source>
        <dbReference type="ARBA" id="ARBA00000900"/>
    </source>
</evidence>
<evidence type="ECO:0000256" key="10">
    <source>
        <dbReference type="ARBA" id="ARBA00022989"/>
    </source>
</evidence>
<dbReference type="EMBL" id="WJXA01000552">
    <property type="protein sequence ID" value="KAF7112196.1"/>
    <property type="molecule type" value="Genomic_DNA"/>
</dbReference>
<comment type="catalytic activity">
    <reaction evidence="1">
        <text>S-ubiquitinyl-[E2 ubiquitin-conjugating enzyme]-L-cysteine + [acceptor protein]-L-lysine = [E2 ubiquitin-conjugating enzyme]-L-cysteine + N(6)-ubiquitinyl-[acceptor protein]-L-lysine.</text>
        <dbReference type="EC" id="2.3.2.27"/>
    </reaction>
</comment>
<dbReference type="Pfam" id="PF12483">
    <property type="entry name" value="GIDE"/>
    <property type="match status" value="1"/>
</dbReference>
<comment type="caution">
    <text evidence="13">The sequence shown here is derived from an EMBL/GenBank/DDBJ whole genome shotgun (WGS) entry which is preliminary data.</text>
</comment>
<dbReference type="EC" id="2.3.2.27" evidence="3"/>
<evidence type="ECO:0000256" key="11">
    <source>
        <dbReference type="ARBA" id="ARBA00023136"/>
    </source>
</evidence>
<dbReference type="PANTHER" id="PTHR47355:SF1">
    <property type="entry name" value="E3 UBIQUITIN-PROTEIN LIGASE SPL2"/>
    <property type="match status" value="1"/>
</dbReference>
<dbReference type="PANTHER" id="PTHR47355">
    <property type="entry name" value="E3 UBIQUITIN-PROTEIN LIGASE SPL2"/>
    <property type="match status" value="1"/>
</dbReference>